<evidence type="ECO:0000256" key="7">
    <source>
        <dbReference type="ARBA" id="ARBA00023125"/>
    </source>
</evidence>
<keyword evidence="7" id="KW-0238">DNA-binding</keyword>
<evidence type="ECO:0000256" key="6">
    <source>
        <dbReference type="ARBA" id="ARBA00022917"/>
    </source>
</evidence>
<comment type="caution">
    <text evidence="15">The sequence shown here is derived from an EMBL/GenBank/DDBJ whole genome shotgun (WGS) entry which is preliminary data.</text>
</comment>
<dbReference type="Gene3D" id="1.10.10.60">
    <property type="entry name" value="Homeodomain-like"/>
    <property type="match status" value="2"/>
</dbReference>
<evidence type="ECO:0000256" key="9">
    <source>
        <dbReference type="ARBA" id="ARBA00043898"/>
    </source>
</evidence>
<comment type="subcellular location">
    <subcellularLocation>
        <location evidence="2">Cytoplasm</location>
        <location evidence="2">Cytosol</location>
    </subcellularLocation>
    <subcellularLocation>
        <location evidence="1">Nucleus</location>
    </subcellularLocation>
</comment>
<evidence type="ECO:0000256" key="10">
    <source>
        <dbReference type="ARBA" id="ARBA00044208"/>
    </source>
</evidence>
<dbReference type="InterPro" id="IPR009057">
    <property type="entry name" value="Homeodomain-like_sf"/>
</dbReference>
<evidence type="ECO:0000256" key="5">
    <source>
        <dbReference type="ARBA" id="ARBA00022540"/>
    </source>
</evidence>
<evidence type="ECO:0000256" key="13">
    <source>
        <dbReference type="RuleBase" id="RU003814"/>
    </source>
</evidence>
<dbReference type="PROSITE" id="PS51253">
    <property type="entry name" value="HTH_CENPB"/>
    <property type="match status" value="1"/>
</dbReference>
<keyword evidence="6" id="KW-0648">Protein biosynthesis</keyword>
<dbReference type="InterPro" id="IPR006600">
    <property type="entry name" value="HTH_CenpB_DNA-bd_dom"/>
</dbReference>
<evidence type="ECO:0000256" key="12">
    <source>
        <dbReference type="ARBA" id="ARBA00046432"/>
    </source>
</evidence>
<dbReference type="EMBL" id="VUJU01001453">
    <property type="protein sequence ID" value="KAF0765222.1"/>
    <property type="molecule type" value="Genomic_DNA"/>
</dbReference>
<comment type="subunit">
    <text evidence="12">Component of the translation initiation factor 2B (eIF2B) complex which is a heterodecamer of two sets of five different subunits: alpha, beta, gamma, delta and epsilon. Subunits alpha, beta and delta comprise a regulatory subcomplex and subunits epsilon and gamma comprise a catalytic subcomplex. Within the complex, the hexameric regulatory complex resides at the center, with the two heterodimeric catalytic subcomplexes bound on opposite sides.</text>
</comment>
<dbReference type="AlphaFoldDB" id="A0A6G0Z3Z0"/>
<dbReference type="PANTHER" id="PTHR45860:SF1">
    <property type="entry name" value="TRANSLATION INITIATION FACTOR EIF-2B SUBUNIT ALPHA"/>
    <property type="match status" value="1"/>
</dbReference>
<dbReference type="GO" id="GO:0005851">
    <property type="term" value="C:eukaryotic translation initiation factor 2B complex"/>
    <property type="evidence" value="ECO:0007669"/>
    <property type="project" value="TreeGrafter"/>
</dbReference>
<evidence type="ECO:0000313" key="16">
    <source>
        <dbReference type="Proteomes" id="UP000478052"/>
    </source>
</evidence>
<dbReference type="Pfam" id="PF03184">
    <property type="entry name" value="DDE_1"/>
    <property type="match status" value="1"/>
</dbReference>
<reference evidence="15 16" key="1">
    <citation type="submission" date="2019-08" db="EMBL/GenBank/DDBJ databases">
        <title>Whole genome of Aphis craccivora.</title>
        <authorList>
            <person name="Voronova N.V."/>
            <person name="Shulinski R.S."/>
            <person name="Bandarenka Y.V."/>
            <person name="Zhorov D.G."/>
            <person name="Warner D."/>
        </authorList>
    </citation>
    <scope>NUCLEOTIDE SEQUENCE [LARGE SCALE GENOMIC DNA]</scope>
    <source>
        <strain evidence="15">180601</strain>
        <tissue evidence="15">Whole Body</tissue>
    </source>
</reference>
<dbReference type="GO" id="GO:0003677">
    <property type="term" value="F:DNA binding"/>
    <property type="evidence" value="ECO:0007669"/>
    <property type="project" value="UniProtKB-KW"/>
</dbReference>
<dbReference type="Pfam" id="PF04218">
    <property type="entry name" value="CENP-B_N"/>
    <property type="match status" value="1"/>
</dbReference>
<gene>
    <name evidence="15" type="ORF">FWK35_00008105</name>
</gene>
<dbReference type="Pfam" id="PF03221">
    <property type="entry name" value="HTH_Tnp_Tc5"/>
    <property type="match status" value="1"/>
</dbReference>
<dbReference type="InterPro" id="IPR004875">
    <property type="entry name" value="DDE_SF_endonuclease_dom"/>
</dbReference>
<evidence type="ECO:0000256" key="3">
    <source>
        <dbReference type="ARBA" id="ARBA00007251"/>
    </source>
</evidence>
<dbReference type="InterPro" id="IPR037171">
    <property type="entry name" value="NagB/RpiA_transferase-like"/>
</dbReference>
<comment type="function">
    <text evidence="9">Acts as a component of the translation initiation factor 2B (eIF2B) complex, which catalyzes the exchange of GDP for GTP on eukaryotic initiation factor 2 (eIF2) gamma subunit. Its guanine nucleotide exchange factor activity is repressed when bound to eIF2 complex phosphorylated on the alpha subunit, thereby limiting the amount of methionyl-initiator methionine tRNA available to the ribosome and consequently global translation is repressed.</text>
</comment>
<comment type="similarity">
    <text evidence="3 13">Belongs to the eIF-2B alpha/beta/delta subunits family.</text>
</comment>
<dbReference type="SUPFAM" id="SSF100950">
    <property type="entry name" value="NagB/RpiA/CoA transferase-like"/>
    <property type="match status" value="1"/>
</dbReference>
<dbReference type="InterPro" id="IPR007889">
    <property type="entry name" value="HTH_Psq"/>
</dbReference>
<accession>A0A6G0Z3Z0</accession>
<dbReference type="SMART" id="SM00674">
    <property type="entry name" value="CENPB"/>
    <property type="match status" value="1"/>
</dbReference>
<dbReference type="InterPro" id="IPR042529">
    <property type="entry name" value="IF_2B-like_C"/>
</dbReference>
<evidence type="ECO:0000313" key="15">
    <source>
        <dbReference type="EMBL" id="KAF0765222.1"/>
    </source>
</evidence>
<evidence type="ECO:0000256" key="4">
    <source>
        <dbReference type="ARBA" id="ARBA00022490"/>
    </source>
</evidence>
<dbReference type="Gene3D" id="1.20.120.1070">
    <property type="entry name" value="Translation initiation factor eIF-2B, N-terminal domain"/>
    <property type="match status" value="1"/>
</dbReference>
<dbReference type="GO" id="GO:0005634">
    <property type="term" value="C:nucleus"/>
    <property type="evidence" value="ECO:0007669"/>
    <property type="project" value="UniProtKB-SubCell"/>
</dbReference>
<dbReference type="InterPro" id="IPR042528">
    <property type="entry name" value="elF-2B_alpha_N"/>
</dbReference>
<dbReference type="InterPro" id="IPR000649">
    <property type="entry name" value="IF-2B-related"/>
</dbReference>
<keyword evidence="16" id="KW-1185">Reference proteome</keyword>
<dbReference type="GO" id="GO:0005829">
    <property type="term" value="C:cytosol"/>
    <property type="evidence" value="ECO:0007669"/>
    <property type="project" value="UniProtKB-SubCell"/>
</dbReference>
<sequence length="782" mass="89276">MVSETVQELDLNLQSAVEVITNSSFRVTGVSSGCALFMRFITFAKLDNIVTDKKRKRLTLAQKIEIIKFVEAENVGIRAVAEKFKIGKTQVSDILKNKLYLSQTSMEQGSEKSKRKFPKSNGEIIDIVIFQWYLHARANNLPISGPVLKEKALELASEVGLNDFKASNGWLQKFKDRHQISYKNTYADPALIKECVIIEWLNNVKETIKDYKECDIYNCDETGLFYRILPENTMSFINEACIDGNLSKERLTIMLCTNIVGEFEKPLIIGKVRKYNCFKNINIDNLEIVWKTNTKAWMTRRIMTEWLLDFDHRMSQSKRNIVLFLDNASSHPLLNNLQSIKLIFFPPYISSCCLPLKLGVIQNFKMFYRQCVLKHQLSFINNGPGLINKINVLHAILWIKCAIDEVKKSTVRNSFIKSGILNSSENQSEDNLATDEYKALVNRLVGDDSINYVGIDDKLLTENQSLDLIKIMQDIVGPQISDEDEDDTEDDTEYDTSNLLNEDITFAECKKVMLDRGKVFLKKLTDARNKVAKITLPFFVDGTNILTHSKSRVVLEAMKLAVKSQKRFHVFISESSPDKSGIEMYNCLKALDIPCTLILDSAVGYIMERVDMVMVGAECVVESGGIINKILHSNKLLVDSHANETDLWPGEHRLKQRFPTWWKLSHKGFGIIGSCTMAICAKEFKKPFYVLTESYKFSRMYPLNQKDLPNNFKYTGNNSNDDNLLNAHPSVDYTHPSYISLLFTDLGILMPSALYILSIQISHTRTKKLTKDLIFDKHGVEF</sequence>
<dbReference type="SUPFAM" id="SSF46689">
    <property type="entry name" value="Homeodomain-like"/>
    <property type="match status" value="2"/>
</dbReference>
<organism evidence="15 16">
    <name type="scientific">Aphis craccivora</name>
    <name type="common">Cowpea aphid</name>
    <dbReference type="NCBI Taxonomy" id="307492"/>
    <lineage>
        <taxon>Eukaryota</taxon>
        <taxon>Metazoa</taxon>
        <taxon>Ecdysozoa</taxon>
        <taxon>Arthropoda</taxon>
        <taxon>Hexapoda</taxon>
        <taxon>Insecta</taxon>
        <taxon>Pterygota</taxon>
        <taxon>Neoptera</taxon>
        <taxon>Paraneoptera</taxon>
        <taxon>Hemiptera</taxon>
        <taxon>Sternorrhyncha</taxon>
        <taxon>Aphidomorpha</taxon>
        <taxon>Aphidoidea</taxon>
        <taxon>Aphididae</taxon>
        <taxon>Aphidini</taxon>
        <taxon>Aphis</taxon>
        <taxon>Aphis</taxon>
    </lineage>
</organism>
<keyword evidence="8" id="KW-0539">Nucleus</keyword>
<dbReference type="GO" id="GO:0005085">
    <property type="term" value="F:guanyl-nucleotide exchange factor activity"/>
    <property type="evidence" value="ECO:0007669"/>
    <property type="project" value="TreeGrafter"/>
</dbReference>
<keyword evidence="5" id="KW-0396">Initiation factor</keyword>
<dbReference type="Pfam" id="PF01008">
    <property type="entry name" value="IF-2B"/>
    <property type="match status" value="2"/>
</dbReference>
<keyword evidence="4" id="KW-0963">Cytoplasm</keyword>
<dbReference type="PANTHER" id="PTHR45860">
    <property type="entry name" value="TRANSLATION INITIATION FACTOR EIF-2B SUBUNIT ALPHA"/>
    <property type="match status" value="1"/>
</dbReference>
<dbReference type="OrthoDB" id="9909311at2759"/>
<protein>
    <recommendedName>
        <fullName evidence="10">Translation initiation factor eIF2B subunit alpha</fullName>
    </recommendedName>
    <alternativeName>
        <fullName evidence="11">eIF2B GDP-GTP exchange factor subunit alpha</fullName>
    </alternativeName>
</protein>
<dbReference type="InterPro" id="IPR051501">
    <property type="entry name" value="eIF2B_alpha/beta/delta"/>
</dbReference>
<dbReference type="GO" id="GO:0003743">
    <property type="term" value="F:translation initiation factor activity"/>
    <property type="evidence" value="ECO:0007669"/>
    <property type="project" value="UniProtKB-KW"/>
</dbReference>
<proteinExistence type="inferred from homology"/>
<evidence type="ECO:0000256" key="2">
    <source>
        <dbReference type="ARBA" id="ARBA00004514"/>
    </source>
</evidence>
<evidence type="ECO:0000256" key="8">
    <source>
        <dbReference type="ARBA" id="ARBA00023242"/>
    </source>
</evidence>
<feature type="domain" description="HTH CENPB-type" evidence="14">
    <location>
        <begin position="113"/>
        <end position="184"/>
    </location>
</feature>
<dbReference type="Gene3D" id="3.40.50.10470">
    <property type="entry name" value="Translation initiation factor eif-2b, domain 2"/>
    <property type="match status" value="2"/>
</dbReference>
<evidence type="ECO:0000259" key="14">
    <source>
        <dbReference type="PROSITE" id="PS51253"/>
    </source>
</evidence>
<evidence type="ECO:0000256" key="11">
    <source>
        <dbReference type="ARBA" id="ARBA00044236"/>
    </source>
</evidence>
<dbReference type="Proteomes" id="UP000478052">
    <property type="component" value="Unassembled WGS sequence"/>
</dbReference>
<evidence type="ECO:0000256" key="1">
    <source>
        <dbReference type="ARBA" id="ARBA00004123"/>
    </source>
</evidence>
<name>A0A6G0Z3Z0_APHCR</name>